<protein>
    <submittedName>
        <fullName evidence="2">Uncharacterized protein</fullName>
    </submittedName>
</protein>
<reference evidence="2" key="2">
    <citation type="submission" date="2021-02" db="EMBL/GenBank/DDBJ databases">
        <authorList>
            <person name="Kimball J.A."/>
            <person name="Haas M.W."/>
            <person name="Macchietto M."/>
            <person name="Kono T."/>
            <person name="Duquette J."/>
            <person name="Shao M."/>
        </authorList>
    </citation>
    <scope>NUCLEOTIDE SEQUENCE</scope>
    <source>
        <tissue evidence="2">Fresh leaf tissue</tissue>
    </source>
</reference>
<name>A0A8J5RUL9_ZIZPA</name>
<comment type="caution">
    <text evidence="2">The sequence shown here is derived from an EMBL/GenBank/DDBJ whole genome shotgun (WGS) entry which is preliminary data.</text>
</comment>
<dbReference type="EMBL" id="JAAALK010000288">
    <property type="protein sequence ID" value="KAG8054952.1"/>
    <property type="molecule type" value="Genomic_DNA"/>
</dbReference>
<gene>
    <name evidence="2" type="ORF">GUJ93_ZPchr0001g30367</name>
</gene>
<evidence type="ECO:0000313" key="2">
    <source>
        <dbReference type="EMBL" id="KAG8054952.1"/>
    </source>
</evidence>
<dbReference type="Proteomes" id="UP000729402">
    <property type="component" value="Unassembled WGS sequence"/>
</dbReference>
<organism evidence="2 3">
    <name type="scientific">Zizania palustris</name>
    <name type="common">Northern wild rice</name>
    <dbReference type="NCBI Taxonomy" id="103762"/>
    <lineage>
        <taxon>Eukaryota</taxon>
        <taxon>Viridiplantae</taxon>
        <taxon>Streptophyta</taxon>
        <taxon>Embryophyta</taxon>
        <taxon>Tracheophyta</taxon>
        <taxon>Spermatophyta</taxon>
        <taxon>Magnoliopsida</taxon>
        <taxon>Liliopsida</taxon>
        <taxon>Poales</taxon>
        <taxon>Poaceae</taxon>
        <taxon>BOP clade</taxon>
        <taxon>Oryzoideae</taxon>
        <taxon>Oryzeae</taxon>
        <taxon>Zizaniinae</taxon>
        <taxon>Zizania</taxon>
    </lineage>
</organism>
<feature type="region of interest" description="Disordered" evidence="1">
    <location>
        <begin position="99"/>
        <end position="129"/>
    </location>
</feature>
<evidence type="ECO:0000256" key="1">
    <source>
        <dbReference type="SAM" id="MobiDB-lite"/>
    </source>
</evidence>
<keyword evidence="3" id="KW-1185">Reference proteome</keyword>
<proteinExistence type="predicted"/>
<sequence>MVKPLDVSMEFPAKKRNMGKGMETGKNLRKEVDPACTKTMDYVDKETGIQNVISNVTVSDEDLADKLQLEEIIHAENGGGAIDANDKCKVNVENKISNDRLKEDDVEDTGMPDQDSAEDGGRLHITDSEDYIDSQESVDFATRILILMG</sequence>
<evidence type="ECO:0000313" key="3">
    <source>
        <dbReference type="Proteomes" id="UP000729402"/>
    </source>
</evidence>
<accession>A0A8J5RUL9</accession>
<dbReference type="AlphaFoldDB" id="A0A8J5RUL9"/>
<reference evidence="2" key="1">
    <citation type="journal article" date="2021" name="bioRxiv">
        <title>Whole Genome Assembly and Annotation of Northern Wild Rice, Zizania palustris L., Supports a Whole Genome Duplication in the Zizania Genus.</title>
        <authorList>
            <person name="Haas M."/>
            <person name="Kono T."/>
            <person name="Macchietto M."/>
            <person name="Millas R."/>
            <person name="McGilp L."/>
            <person name="Shao M."/>
            <person name="Duquette J."/>
            <person name="Hirsch C.N."/>
            <person name="Kimball J."/>
        </authorList>
    </citation>
    <scope>NUCLEOTIDE SEQUENCE</scope>
    <source>
        <tissue evidence="2">Fresh leaf tissue</tissue>
    </source>
</reference>
<feature type="compositionally biased region" description="Acidic residues" evidence="1">
    <location>
        <begin position="104"/>
        <end position="118"/>
    </location>
</feature>